<reference evidence="2 3" key="1">
    <citation type="submission" date="2017-06" db="EMBL/GenBank/DDBJ databases">
        <title>Hymenobacter amundsenii sp. nov. isolated from regoliths in Antarctica.</title>
        <authorList>
            <person name="Sedlacek I."/>
            <person name="Kralova S."/>
            <person name="Pantucek R."/>
            <person name="Svec P."/>
            <person name="Holochova P."/>
            <person name="Stankova E."/>
            <person name="Vrbovska V."/>
            <person name="Busse H.-J."/>
        </authorList>
    </citation>
    <scope>NUCLEOTIDE SEQUENCE [LARGE SCALE GENOMIC DNA]</scope>
    <source>
        <strain evidence="2 3">CCM 8682</strain>
    </source>
</reference>
<dbReference type="AlphaFoldDB" id="A0A246FJZ1"/>
<protein>
    <submittedName>
        <fullName evidence="2">Uncharacterized protein</fullName>
    </submittedName>
</protein>
<comment type="caution">
    <text evidence="2">The sequence shown here is derived from an EMBL/GenBank/DDBJ whole genome shotgun (WGS) entry which is preliminary data.</text>
</comment>
<feature type="region of interest" description="Disordered" evidence="1">
    <location>
        <begin position="102"/>
        <end position="137"/>
    </location>
</feature>
<gene>
    <name evidence="2" type="ORF">CDA63_11805</name>
</gene>
<proteinExistence type="predicted"/>
<evidence type="ECO:0000313" key="3">
    <source>
        <dbReference type="Proteomes" id="UP000197277"/>
    </source>
</evidence>
<name>A0A246FJZ1_9BACT</name>
<sequence>MGLKFFGKSGGLATALMGTAMLAIIGNESASAEQIDAANQELDAAGMKGAQLVPTGTLEELTAKADRVDTAEAAVTTAQGAEKTATDALAAATKRADEAEAEVVRLGAQSGAAPTAPRKDAAKNDVQEPSANDHQKTVDALHAKMLGEV</sequence>
<accession>A0A246FJZ1</accession>
<evidence type="ECO:0000313" key="2">
    <source>
        <dbReference type="EMBL" id="OWP62896.1"/>
    </source>
</evidence>
<dbReference type="EMBL" id="NIRR01000018">
    <property type="protein sequence ID" value="OWP62896.1"/>
    <property type="molecule type" value="Genomic_DNA"/>
</dbReference>
<dbReference type="RefSeq" id="WP_088464659.1">
    <property type="nucleotide sequence ID" value="NZ_NIRR01000018.1"/>
</dbReference>
<feature type="compositionally biased region" description="Basic and acidic residues" evidence="1">
    <location>
        <begin position="117"/>
        <end position="137"/>
    </location>
</feature>
<organism evidence="2 3">
    <name type="scientific">Hymenobacter amundsenii</name>
    <dbReference type="NCBI Taxonomy" id="2006685"/>
    <lineage>
        <taxon>Bacteria</taxon>
        <taxon>Pseudomonadati</taxon>
        <taxon>Bacteroidota</taxon>
        <taxon>Cytophagia</taxon>
        <taxon>Cytophagales</taxon>
        <taxon>Hymenobacteraceae</taxon>
        <taxon>Hymenobacter</taxon>
    </lineage>
</organism>
<dbReference type="Proteomes" id="UP000197277">
    <property type="component" value="Unassembled WGS sequence"/>
</dbReference>
<keyword evidence="3" id="KW-1185">Reference proteome</keyword>
<evidence type="ECO:0000256" key="1">
    <source>
        <dbReference type="SAM" id="MobiDB-lite"/>
    </source>
</evidence>